<comment type="similarity">
    <text evidence="2 5">Belongs to the DegT/DnrJ/EryC1 family.</text>
</comment>
<evidence type="ECO:0000256" key="1">
    <source>
        <dbReference type="ARBA" id="ARBA00022898"/>
    </source>
</evidence>
<dbReference type="GO" id="GO:0030170">
    <property type="term" value="F:pyridoxal phosphate binding"/>
    <property type="evidence" value="ECO:0007669"/>
    <property type="project" value="TreeGrafter"/>
</dbReference>
<accession>A0A845Q731</accession>
<gene>
    <name evidence="6" type="ORF">GTQ45_01090</name>
</gene>
<dbReference type="SUPFAM" id="SSF53383">
    <property type="entry name" value="PLP-dependent transferases"/>
    <property type="match status" value="1"/>
</dbReference>
<dbReference type="GO" id="GO:0000271">
    <property type="term" value="P:polysaccharide biosynthetic process"/>
    <property type="evidence" value="ECO:0007669"/>
    <property type="project" value="TreeGrafter"/>
</dbReference>
<keyword evidence="7" id="KW-1185">Reference proteome</keyword>
<evidence type="ECO:0000256" key="2">
    <source>
        <dbReference type="ARBA" id="ARBA00037999"/>
    </source>
</evidence>
<evidence type="ECO:0000313" key="6">
    <source>
        <dbReference type="EMBL" id="NBG94322.1"/>
    </source>
</evidence>
<evidence type="ECO:0000313" key="7">
    <source>
        <dbReference type="Proteomes" id="UP000470384"/>
    </source>
</evidence>
<feature type="modified residue" description="N6-(pyridoxal phosphate)lysine" evidence="4">
    <location>
        <position position="190"/>
    </location>
</feature>
<feature type="active site" description="Proton acceptor" evidence="3">
    <location>
        <position position="190"/>
    </location>
</feature>
<dbReference type="RefSeq" id="WP_160586443.1">
    <property type="nucleotide sequence ID" value="NZ_BMHN01000001.1"/>
</dbReference>
<dbReference type="Proteomes" id="UP000470384">
    <property type="component" value="Unassembled WGS sequence"/>
</dbReference>
<dbReference type="InterPro" id="IPR015421">
    <property type="entry name" value="PyrdxlP-dep_Trfase_major"/>
</dbReference>
<keyword evidence="1 4" id="KW-0663">Pyridoxal phosphate</keyword>
<comment type="caution">
    <text evidence="6">The sequence shown here is derived from an EMBL/GenBank/DDBJ whole genome shotgun (WGS) entry which is preliminary data.</text>
</comment>
<evidence type="ECO:0000256" key="4">
    <source>
        <dbReference type="PIRSR" id="PIRSR000390-2"/>
    </source>
</evidence>
<name>A0A845Q731_9HYPH</name>
<dbReference type="GO" id="GO:0008483">
    <property type="term" value="F:transaminase activity"/>
    <property type="evidence" value="ECO:0007669"/>
    <property type="project" value="TreeGrafter"/>
</dbReference>
<proteinExistence type="inferred from homology"/>
<dbReference type="GeneID" id="300656379"/>
<dbReference type="PIRSF" id="PIRSF000390">
    <property type="entry name" value="PLP_StrS"/>
    <property type="match status" value="1"/>
</dbReference>
<dbReference type="InterPro" id="IPR015424">
    <property type="entry name" value="PyrdxlP-dep_Trfase"/>
</dbReference>
<protein>
    <recommendedName>
        <fullName evidence="8">dTDP-4-amino-4,6-dideoxygalactose transaminase</fullName>
    </recommendedName>
</protein>
<dbReference type="EMBL" id="WXYQ01000001">
    <property type="protein sequence ID" value="NBG94322.1"/>
    <property type="molecule type" value="Genomic_DNA"/>
</dbReference>
<dbReference type="OrthoDB" id="9768668at2"/>
<organism evidence="6 7">
    <name type="scientific">Pyruvatibacter mobilis</name>
    <dbReference type="NCBI Taxonomy" id="1712261"/>
    <lineage>
        <taxon>Bacteria</taxon>
        <taxon>Pseudomonadati</taxon>
        <taxon>Pseudomonadota</taxon>
        <taxon>Alphaproteobacteria</taxon>
        <taxon>Hyphomicrobiales</taxon>
        <taxon>Parvibaculaceae</taxon>
        <taxon>Pyruvatibacter</taxon>
    </lineage>
</organism>
<evidence type="ECO:0000256" key="5">
    <source>
        <dbReference type="RuleBase" id="RU004508"/>
    </source>
</evidence>
<evidence type="ECO:0008006" key="8">
    <source>
        <dbReference type="Google" id="ProtNLM"/>
    </source>
</evidence>
<dbReference type="PANTHER" id="PTHR30244">
    <property type="entry name" value="TRANSAMINASE"/>
    <property type="match status" value="1"/>
</dbReference>
<reference evidence="6 7" key="1">
    <citation type="journal article" date="2016" name="Int. J. Syst. Evol. Microbiol.">
        <title>Pyruvatibacter mobilis gen. nov., sp. nov., a marine bacterium from the culture broth of Picochlorum sp. 122.</title>
        <authorList>
            <person name="Wang G."/>
            <person name="Tang M."/>
            <person name="Wu H."/>
            <person name="Dai S."/>
            <person name="Li T."/>
            <person name="Chen C."/>
            <person name="He H."/>
            <person name="Fan J."/>
            <person name="Xiang W."/>
            <person name="Li X."/>
        </authorList>
    </citation>
    <scope>NUCLEOTIDE SEQUENCE [LARGE SCALE GENOMIC DNA]</scope>
    <source>
        <strain evidence="6 7">GYP-11</strain>
    </source>
</reference>
<dbReference type="InterPro" id="IPR000653">
    <property type="entry name" value="DegT/StrS_aminotransferase"/>
</dbReference>
<dbReference type="Pfam" id="PF01041">
    <property type="entry name" value="DegT_DnrJ_EryC1"/>
    <property type="match status" value="1"/>
</dbReference>
<evidence type="ECO:0000256" key="3">
    <source>
        <dbReference type="PIRSR" id="PIRSR000390-1"/>
    </source>
</evidence>
<dbReference type="PANTHER" id="PTHR30244:SF9">
    <property type="entry name" value="PROTEIN RV3402C"/>
    <property type="match status" value="1"/>
</dbReference>
<dbReference type="Gene3D" id="3.40.640.10">
    <property type="entry name" value="Type I PLP-dependent aspartate aminotransferase-like (Major domain)"/>
    <property type="match status" value="1"/>
</dbReference>
<sequence>MSARRIPLMQPMLPTADDLLPYLRRIDENRWYSNSGPLLREFQARLAHAFGTAEGSIVLAANGTLALQLALTATARPGRQKCLMPAWTFAATPLASMQAGLEPHFADIDPATWALSPDAVMARHDLDDLALIVPVAPFGHPPDVAAWNRVMDQTGVPVVIDAAAGFHGLAHAQSAPAATMPIMVSLHATKPLGIGEGGLILTNDEELAARLDRLRSFGFGDRAVLDAAGTNAKLSEYHAAVGLAALDAWPNKRSALVKAHARYASNIRCMTGIGLMGGFSADWTSTTLNILTEEPAAAVIARFAAHDIEARSWWGSGCHRHPALSDLPSDPLPYTDALAPHVLGLPMSPNMSDADIDRVCALLRAG</sequence>
<dbReference type="AlphaFoldDB" id="A0A845Q731"/>